<dbReference type="InterPro" id="IPR011009">
    <property type="entry name" value="Kinase-like_dom_sf"/>
</dbReference>
<feature type="compositionally biased region" description="Low complexity" evidence="12">
    <location>
        <begin position="33"/>
        <end position="65"/>
    </location>
</feature>
<evidence type="ECO:0000259" key="13">
    <source>
        <dbReference type="PROSITE" id="PS50011"/>
    </source>
</evidence>
<feature type="compositionally biased region" description="Polar residues" evidence="12">
    <location>
        <begin position="877"/>
        <end position="894"/>
    </location>
</feature>
<accession>A0A9P7BAU9</accession>
<feature type="compositionally biased region" description="Polar residues" evidence="12">
    <location>
        <begin position="1500"/>
        <end position="1539"/>
    </location>
</feature>
<feature type="region of interest" description="Disordered" evidence="12">
    <location>
        <begin position="1340"/>
        <end position="1622"/>
    </location>
</feature>
<feature type="compositionally biased region" description="Low complexity" evidence="12">
    <location>
        <begin position="715"/>
        <end position="728"/>
    </location>
</feature>
<evidence type="ECO:0000256" key="11">
    <source>
        <dbReference type="PROSITE-ProRule" id="PRU10141"/>
    </source>
</evidence>
<feature type="domain" description="Protein kinase" evidence="13">
    <location>
        <begin position="1735"/>
        <end position="2031"/>
    </location>
</feature>
<feature type="compositionally biased region" description="Low complexity" evidence="12">
    <location>
        <begin position="836"/>
        <end position="876"/>
    </location>
</feature>
<dbReference type="FunFam" id="1.10.510.10:FF:000112">
    <property type="entry name" value="Putative dual specificity tyrosine-phosphorylation-regulated kinase 2"/>
    <property type="match status" value="1"/>
</dbReference>
<dbReference type="Gene3D" id="3.30.200.20">
    <property type="entry name" value="Phosphorylase Kinase, domain 1"/>
    <property type="match status" value="1"/>
</dbReference>
<feature type="region of interest" description="Disordered" evidence="12">
    <location>
        <begin position="1262"/>
        <end position="1281"/>
    </location>
</feature>
<dbReference type="FunFam" id="3.30.200.20:FF:000087">
    <property type="entry name" value="Dual specificity tyrosine-phosphorylation-regulated kinase 1A"/>
    <property type="match status" value="1"/>
</dbReference>
<feature type="region of interest" description="Disordered" evidence="12">
    <location>
        <begin position="423"/>
        <end position="448"/>
    </location>
</feature>
<feature type="compositionally biased region" description="Low complexity" evidence="12">
    <location>
        <begin position="2095"/>
        <end position="2109"/>
    </location>
</feature>
<dbReference type="Gene3D" id="3.30.10.30">
    <property type="entry name" value="DYRK"/>
    <property type="match status" value="1"/>
</dbReference>
<reference evidence="14 15" key="1">
    <citation type="submission" date="2020-11" db="EMBL/GenBank/DDBJ databases">
        <title>Kefir isolates.</title>
        <authorList>
            <person name="Marcisauskas S."/>
            <person name="Kim Y."/>
            <person name="Blasche S."/>
        </authorList>
    </citation>
    <scope>NUCLEOTIDE SEQUENCE [LARGE SCALE GENOMIC DNA]</scope>
    <source>
        <strain evidence="14 15">KR</strain>
    </source>
</reference>
<feature type="compositionally biased region" description="Low complexity" evidence="12">
    <location>
        <begin position="1466"/>
        <end position="1480"/>
    </location>
</feature>
<feature type="compositionally biased region" description="Polar residues" evidence="12">
    <location>
        <begin position="2053"/>
        <end position="2091"/>
    </location>
</feature>
<dbReference type="GO" id="GO:0005737">
    <property type="term" value="C:cytoplasm"/>
    <property type="evidence" value="ECO:0007669"/>
    <property type="project" value="TreeGrafter"/>
</dbReference>
<evidence type="ECO:0000256" key="9">
    <source>
        <dbReference type="ARBA" id="ARBA00049308"/>
    </source>
</evidence>
<dbReference type="GO" id="GO:0004674">
    <property type="term" value="F:protein serine/threonine kinase activity"/>
    <property type="evidence" value="ECO:0007669"/>
    <property type="project" value="UniProtKB-KW"/>
</dbReference>
<feature type="compositionally biased region" description="Low complexity" evidence="12">
    <location>
        <begin position="1570"/>
        <end position="1584"/>
    </location>
</feature>
<feature type="compositionally biased region" description="Basic and acidic residues" evidence="12">
    <location>
        <begin position="985"/>
        <end position="997"/>
    </location>
</feature>
<feature type="compositionally biased region" description="Low complexity" evidence="12">
    <location>
        <begin position="2035"/>
        <end position="2052"/>
    </location>
</feature>
<comment type="catalytic activity">
    <reaction evidence="9">
        <text>L-threonyl-[protein] + ATP = O-phospho-L-threonyl-[protein] + ADP + H(+)</text>
        <dbReference type="Rhea" id="RHEA:46608"/>
        <dbReference type="Rhea" id="RHEA-COMP:11060"/>
        <dbReference type="Rhea" id="RHEA-COMP:11605"/>
        <dbReference type="ChEBI" id="CHEBI:15378"/>
        <dbReference type="ChEBI" id="CHEBI:30013"/>
        <dbReference type="ChEBI" id="CHEBI:30616"/>
        <dbReference type="ChEBI" id="CHEBI:61977"/>
        <dbReference type="ChEBI" id="CHEBI:456216"/>
        <dbReference type="EC" id="2.7.12.1"/>
    </reaction>
</comment>
<evidence type="ECO:0000256" key="3">
    <source>
        <dbReference type="ARBA" id="ARBA00022527"/>
    </source>
</evidence>
<evidence type="ECO:0000256" key="5">
    <source>
        <dbReference type="ARBA" id="ARBA00022741"/>
    </source>
</evidence>
<dbReference type="InterPro" id="IPR008271">
    <property type="entry name" value="Ser/Thr_kinase_AS"/>
</dbReference>
<evidence type="ECO:0000256" key="8">
    <source>
        <dbReference type="ARBA" id="ARBA00049003"/>
    </source>
</evidence>
<feature type="region of interest" description="Disordered" evidence="12">
    <location>
        <begin position="373"/>
        <end position="393"/>
    </location>
</feature>
<gene>
    <name evidence="14" type="ORF">C6P46_000210</name>
</gene>
<feature type="compositionally biased region" description="Low complexity" evidence="12">
    <location>
        <begin position="1003"/>
        <end position="1016"/>
    </location>
</feature>
<feature type="region of interest" description="Disordered" evidence="12">
    <location>
        <begin position="2032"/>
        <end position="2126"/>
    </location>
</feature>
<dbReference type="SUPFAM" id="SSF56112">
    <property type="entry name" value="Protein kinase-like (PK-like)"/>
    <property type="match status" value="1"/>
</dbReference>
<dbReference type="InterPro" id="IPR000719">
    <property type="entry name" value="Prot_kinase_dom"/>
</dbReference>
<dbReference type="PROSITE" id="PS00107">
    <property type="entry name" value="PROTEIN_KINASE_ATP"/>
    <property type="match status" value="1"/>
</dbReference>
<feature type="compositionally biased region" description="Polar residues" evidence="12">
    <location>
        <begin position="1607"/>
        <end position="1617"/>
    </location>
</feature>
<dbReference type="PROSITE" id="PS00108">
    <property type="entry name" value="PROTEIN_KINASE_ST"/>
    <property type="match status" value="1"/>
</dbReference>
<dbReference type="InterPro" id="IPR017441">
    <property type="entry name" value="Protein_kinase_ATP_BS"/>
</dbReference>
<feature type="compositionally biased region" description="Low complexity" evidence="12">
    <location>
        <begin position="1075"/>
        <end position="1105"/>
    </location>
</feature>
<feature type="compositionally biased region" description="Polar residues" evidence="12">
    <location>
        <begin position="1399"/>
        <end position="1409"/>
    </location>
</feature>
<proteinExistence type="inferred from homology"/>
<feature type="region of interest" description="Disordered" evidence="12">
    <location>
        <begin position="1"/>
        <end position="266"/>
    </location>
</feature>
<dbReference type="EC" id="2.7.12.1" evidence="2"/>
<protein>
    <recommendedName>
        <fullName evidence="2">dual-specificity kinase</fullName>
        <ecNumber evidence="2">2.7.12.1</ecNumber>
    </recommendedName>
</protein>
<feature type="region of interest" description="Disordered" evidence="12">
    <location>
        <begin position="677"/>
        <end position="728"/>
    </location>
</feature>
<dbReference type="EMBL" id="PUHQ01000001">
    <property type="protein sequence ID" value="KAG0667673.1"/>
    <property type="molecule type" value="Genomic_DNA"/>
</dbReference>
<dbReference type="InterPro" id="IPR050494">
    <property type="entry name" value="Ser_Thr_dual-spec_kinase"/>
</dbReference>
<feature type="region of interest" description="Disordered" evidence="12">
    <location>
        <begin position="515"/>
        <end position="566"/>
    </location>
</feature>
<evidence type="ECO:0000256" key="7">
    <source>
        <dbReference type="ARBA" id="ARBA00022840"/>
    </source>
</evidence>
<keyword evidence="5 11" id="KW-0547">Nucleotide-binding</keyword>
<comment type="similarity">
    <text evidence="1">Belongs to the protein kinase superfamily. CMGC Ser/Thr protein kinase family. MNB/DYRK subfamily.</text>
</comment>
<keyword evidence="15" id="KW-1185">Reference proteome</keyword>
<name>A0A9P7BAU9_RHOMI</name>
<comment type="caution">
    <text evidence="14">The sequence shown here is derived from an EMBL/GenBank/DDBJ whole genome shotgun (WGS) entry which is preliminary data.</text>
</comment>
<feature type="compositionally biased region" description="Polar residues" evidence="12">
    <location>
        <begin position="143"/>
        <end position="162"/>
    </location>
</feature>
<dbReference type="InterPro" id="IPR042521">
    <property type="entry name" value="DYRK"/>
</dbReference>
<feature type="compositionally biased region" description="Polar residues" evidence="12">
    <location>
        <begin position="112"/>
        <end position="134"/>
    </location>
</feature>
<evidence type="ECO:0000256" key="6">
    <source>
        <dbReference type="ARBA" id="ARBA00022777"/>
    </source>
</evidence>
<dbReference type="PROSITE" id="PS50011">
    <property type="entry name" value="PROTEIN_KINASE_DOM"/>
    <property type="match status" value="1"/>
</dbReference>
<dbReference type="GO" id="GO:0005856">
    <property type="term" value="C:cytoskeleton"/>
    <property type="evidence" value="ECO:0007669"/>
    <property type="project" value="TreeGrafter"/>
</dbReference>
<dbReference type="Pfam" id="PF00069">
    <property type="entry name" value="Pkinase"/>
    <property type="match status" value="1"/>
</dbReference>
<dbReference type="PANTHER" id="PTHR24058:SF22">
    <property type="entry name" value="DUAL SPECIFICITY TYROSINE-PHOSPHORYLATION-REGULATED KINASE 4"/>
    <property type="match status" value="1"/>
</dbReference>
<dbReference type="Proteomes" id="UP000777482">
    <property type="component" value="Unassembled WGS sequence"/>
</dbReference>
<dbReference type="CDD" id="cd14210">
    <property type="entry name" value="PKc_DYRK"/>
    <property type="match status" value="1"/>
</dbReference>
<evidence type="ECO:0000256" key="10">
    <source>
        <dbReference type="ARBA" id="ARBA00051680"/>
    </source>
</evidence>
<feature type="compositionally biased region" description="Low complexity" evidence="12">
    <location>
        <begin position="607"/>
        <end position="623"/>
    </location>
</feature>
<keyword evidence="6" id="KW-0418">Kinase</keyword>
<dbReference type="SMART" id="SM00220">
    <property type="entry name" value="S_TKc"/>
    <property type="match status" value="1"/>
</dbReference>
<evidence type="ECO:0000313" key="15">
    <source>
        <dbReference type="Proteomes" id="UP000777482"/>
    </source>
</evidence>
<feature type="compositionally biased region" description="Low complexity" evidence="12">
    <location>
        <begin position="1226"/>
        <end position="1243"/>
    </location>
</feature>
<sequence>MPDQGHVPDSSVSSASSPRLSTHRRTDLAVGLASTTTASRASPRASISASPSGAGRASRIAAGSTTPKRSMDLDAGAEADRFGNVSHFRQGGRMGQTGSGSSPGSPRRSMETSRSAGGTPKPTTGQLSPSNTGSLPAAGTGPSRGSTTHTRPRDTQTSQVSPRDTKGSPLRVAAEPPSSHSASGTTSSPRRRPAPLTFAPESQRTSGSVADPEAYNSPTELAGKFATLALASGSPSQTDPALQNDDSHADAIDFDPSGSPVINTTIPSSRLSLSDALVLDRDDDTTFSAHSFLSSSTSTSASSSSALGYSASRMRMSSQETTFIRARWPSSGAGAGAQAGLSYSASAAANLSSFAVTTLPHTSMSYTTRSVAASSLPTSPQSPPSTASRYDNLSPVVDRGQLVGLGELATPRWTSGVLERRWDGRNAEGSGGSQRRVSASDELKSTIPLGDIDSPTLVRPAGRLSFGRADSSFDTSNRPFGGSVAVSQLLPTSTSTATLALDASPAGLLSFDTSVTTSRQEEPEEQADVVRSGDVPRRRASGRKSTASATTGAAAVTNEDWRLSSPARPLPVGLGILGEGATGVDDGVVSRPTAAAANPSPARQRVSSSGATSSASSRRSSGRPISFDGKTSGKALRRQSSGKSPFAHLPPSPAAASNASGVVSSLQADAPAIPAIPNLPGGFPHSPAGSINRGSTSASAATTPSLRTPDHSRQPRQSSASHQSSPSVVAASILRHTRDVEGVDVDIEKAAAQDEDTAAALARLDGLNSPRLTRMASGERTRKSSRNAGDAPVSASRRTSVHSERRRTPSVPASAETERLASPATSSSTAVEKAEAFGSGSAGAGAAANAETPFPAAMPWKRGSSSSASWTGGSFSQVGSLDSTSATSYATRSPASKHRRSSAGSDMSSTQSTGDGRPTLDRRTSGDGSGTTAEIPPVPPLPKDWETYRPSVVTAHPDRLGAPLSPSAQAGSPRPDGKVPFSSPHSRDAAPEPRGADSKPAVTDPTSPALPASTTPGHSRRKWSISNAFHKATRSPKTGVKESNSFGDLQSMAGKRFRHMSSSNLGESALPRRMAASTNSLSTLSSQAPSTTSPPANSPSAFNSLGRNSMKPGNFLRTRTSSYSSNATTLNGQAPQGTPAVVTTSPGKSRSSVLSSRRTPSGIPFFSRKGSSAEVLPAATPSPNLETATMVPTPLSDEKSGRKSILGLNFRRSGGSGSKRDKDKAALSPSSSARSTFSTSQSSLELSTAQVVDEFGRRASLAAPKVSAPPPAASNRKRGKTLTSAGQNDVFRAGDHEQLPPLHIRALPPSTAERVDALAPAGKGAVSKLAPLRTRANRLQDSVKANLPTIAGSPSTSAAMQAGAKDARSELSPSASPPPKSHTPTRIPRLNRASAGVSPRSSPTLVTSKSARRLSSYGSLQSRGSAPVVAAAASRADAGGRNGVKEDSSTVHIKTARGRLESDFAASGIPRSRSTSSRISATREGEPKEASTAGPARLQGDSSATPLRTRLPNLSASTSRLPSHPTASDTSVLASTGASASGVRIAAGQAAGQDSRRTSVPPAVSTSEHLSTARSSRTLSSKSSVTARLGPTGASARPRLSPPVTESGRSSAASGIFSNEDEIRGDEEMAAYARRQRTKRLASGMDANSVRRLFEFPEPTQPLPPLSAEEARSLYSRYLSPFERHEISEYRKIYFVGPNCEKKPATKENPASNHGYDDERGDYLMVPHDHIQYRYEVIDVLGKGSFGQVLQCRDHKTGNMVAIKIIRNKKRFHHQALVEIKVLENLVRWDPEEKHHVIRMIESFTFRGHLCIVTELLSINLYELVKANSFAGFSTTLIRRFTVQILSCLSLLRQHRVVHCDLKPENILLRHPSKSGVKVIDFGSSCFENEKVYTYIQSRFYRSPEVILGQNYHMSIDMWSLGCIMAEMYTGYPIFPGENEQEQLACIMEILGVPDKYLVDRSSRKRLFFDSTGAPRPVVNSKGRRRRPSSKTLSQILKTEDELFVDFIAKCLAWDPDRRLKPDQAVRHPWIAQTRASSQSAPIPARSSRASSTVPNASQRHSTGTHVSAATISTPQRLKPSVSSSVSTAPHQRTRTASSTVSSSASAARLGVKNSLPAPTRYSVKS</sequence>
<feature type="compositionally biased region" description="Low complexity" evidence="12">
    <location>
        <begin position="373"/>
        <end position="388"/>
    </location>
</feature>
<dbReference type="PANTHER" id="PTHR24058">
    <property type="entry name" value="DUAL SPECIFICITY PROTEIN KINASE"/>
    <property type="match status" value="1"/>
</dbReference>
<keyword evidence="4" id="KW-0808">Transferase</keyword>
<organism evidence="14 15">
    <name type="scientific">Rhodotorula mucilaginosa</name>
    <name type="common">Yeast</name>
    <name type="synonym">Rhodotorula rubra</name>
    <dbReference type="NCBI Taxonomy" id="5537"/>
    <lineage>
        <taxon>Eukaryota</taxon>
        <taxon>Fungi</taxon>
        <taxon>Dikarya</taxon>
        <taxon>Basidiomycota</taxon>
        <taxon>Pucciniomycotina</taxon>
        <taxon>Microbotryomycetes</taxon>
        <taxon>Sporidiobolales</taxon>
        <taxon>Sporidiobolaceae</taxon>
        <taxon>Rhodotorula</taxon>
    </lineage>
</organism>
<evidence type="ECO:0000256" key="4">
    <source>
        <dbReference type="ARBA" id="ARBA00022679"/>
    </source>
</evidence>
<feature type="compositionally biased region" description="Low complexity" evidence="12">
    <location>
        <begin position="176"/>
        <end position="188"/>
    </location>
</feature>
<feature type="compositionally biased region" description="Low complexity" evidence="12">
    <location>
        <begin position="1422"/>
        <end position="1439"/>
    </location>
</feature>
<comment type="catalytic activity">
    <reaction evidence="8">
        <text>L-seryl-[protein] + ATP = O-phospho-L-seryl-[protein] + ADP + H(+)</text>
        <dbReference type="Rhea" id="RHEA:17989"/>
        <dbReference type="Rhea" id="RHEA-COMP:9863"/>
        <dbReference type="Rhea" id="RHEA-COMP:11604"/>
        <dbReference type="ChEBI" id="CHEBI:15378"/>
        <dbReference type="ChEBI" id="CHEBI:29999"/>
        <dbReference type="ChEBI" id="CHEBI:30616"/>
        <dbReference type="ChEBI" id="CHEBI:83421"/>
        <dbReference type="ChEBI" id="CHEBI:456216"/>
        <dbReference type="EC" id="2.7.12.1"/>
    </reaction>
</comment>
<feature type="region of interest" description="Disordered" evidence="12">
    <location>
        <begin position="770"/>
        <end position="1243"/>
    </location>
</feature>
<dbReference type="Gene3D" id="1.10.510.10">
    <property type="entry name" value="Transferase(Phosphotransferase) domain 1"/>
    <property type="match status" value="1"/>
</dbReference>
<feature type="binding site" evidence="11">
    <location>
        <position position="1764"/>
    </location>
    <ligand>
        <name>ATP</name>
        <dbReference type="ChEBI" id="CHEBI:30616"/>
    </ligand>
</feature>
<dbReference type="OrthoDB" id="9332038at2759"/>
<evidence type="ECO:0000256" key="2">
    <source>
        <dbReference type="ARBA" id="ARBA00013203"/>
    </source>
</evidence>
<evidence type="ECO:0000313" key="14">
    <source>
        <dbReference type="EMBL" id="KAG0667673.1"/>
    </source>
</evidence>
<feature type="compositionally biased region" description="Polar residues" evidence="12">
    <location>
        <begin position="1117"/>
        <end position="1159"/>
    </location>
</feature>
<feature type="region of interest" description="Disordered" evidence="12">
    <location>
        <begin position="585"/>
        <end position="660"/>
    </location>
</feature>
<feature type="compositionally biased region" description="Low complexity" evidence="12">
    <location>
        <begin position="543"/>
        <end position="555"/>
    </location>
</feature>
<keyword evidence="7 11" id="KW-0067">ATP-binding</keyword>
<dbReference type="GO" id="GO:0005524">
    <property type="term" value="F:ATP binding"/>
    <property type="evidence" value="ECO:0007669"/>
    <property type="project" value="UniProtKB-UniRule"/>
</dbReference>
<evidence type="ECO:0000256" key="1">
    <source>
        <dbReference type="ARBA" id="ARBA00008867"/>
    </source>
</evidence>
<evidence type="ECO:0000256" key="12">
    <source>
        <dbReference type="SAM" id="MobiDB-lite"/>
    </source>
</evidence>
<dbReference type="GO" id="GO:0004712">
    <property type="term" value="F:protein serine/threonine/tyrosine kinase activity"/>
    <property type="evidence" value="ECO:0007669"/>
    <property type="project" value="UniProtKB-EC"/>
</dbReference>
<keyword evidence="3" id="KW-0723">Serine/threonine-protein kinase</keyword>
<feature type="compositionally biased region" description="Low complexity" evidence="12">
    <location>
        <begin position="10"/>
        <end position="20"/>
    </location>
</feature>
<feature type="compositionally biased region" description="Polar residues" evidence="12">
    <location>
        <begin position="902"/>
        <end position="914"/>
    </location>
</feature>
<comment type="catalytic activity">
    <reaction evidence="10">
        <text>L-tyrosyl-[protein] + ATP = O-phospho-L-tyrosyl-[protein] + ADP + H(+)</text>
        <dbReference type="Rhea" id="RHEA:10596"/>
        <dbReference type="Rhea" id="RHEA-COMP:10136"/>
        <dbReference type="Rhea" id="RHEA-COMP:20101"/>
        <dbReference type="ChEBI" id="CHEBI:15378"/>
        <dbReference type="ChEBI" id="CHEBI:30616"/>
        <dbReference type="ChEBI" id="CHEBI:46858"/>
        <dbReference type="ChEBI" id="CHEBI:61978"/>
        <dbReference type="ChEBI" id="CHEBI:456216"/>
        <dbReference type="EC" id="2.7.12.1"/>
    </reaction>
</comment>